<organism evidence="2 3">
    <name type="scientific">Shewanella phage Spp001</name>
    <dbReference type="NCBI Taxonomy" id="1445859"/>
    <lineage>
        <taxon>Viruses</taxon>
        <taxon>Duplodnaviria</taxon>
        <taxon>Heunggongvirae</taxon>
        <taxon>Uroviricota</taxon>
        <taxon>Caudoviricetes</taxon>
        <taxon>Chaseviridae</taxon>
        <taxon>Nefertitivirinae</taxon>
        <taxon>Yushanvirus</taxon>
        <taxon>Yushanvirus Spp001</taxon>
    </lineage>
</organism>
<sequence>MACKDKTITIGNSDVYARQWPASLALENLSRLLRTFGNNADGFIAGDYVFRDCMQALYTEKHKEVVQLIQQFCMAARTDGKEIKSTVEFDQLYSGDLQRVFKVFSFVCELNYKDFFDSGVTPPEPDPAQETPETTQP</sequence>
<dbReference type="RefSeq" id="YP_009008832.1">
    <property type="nucleotide sequence ID" value="NC_023594.2"/>
</dbReference>
<dbReference type="InterPro" id="IPR049156">
    <property type="entry name" value="Phage_chap_TAC_15-like"/>
</dbReference>
<gene>
    <name evidence="2" type="ORF">Spp001_12</name>
</gene>
<evidence type="ECO:0000256" key="1">
    <source>
        <dbReference type="SAM" id="MobiDB-lite"/>
    </source>
</evidence>
<reference evidence="2" key="1">
    <citation type="submission" date="2016-09" db="EMBL/GenBank/DDBJ databases">
        <title>The novel Shewanella putrefaciens-infecting bacteriophage Spp001: Ggenome sequence and lytic enzymes.</title>
        <authorList>
            <person name="Han F."/>
        </authorList>
    </citation>
    <scope>NUCLEOTIDE SEQUENCE</scope>
</reference>
<accession>W6EBT1</accession>
<dbReference type="GeneID" id="18505273"/>
<dbReference type="EMBL" id="KJ002054">
    <property type="protein sequence ID" value="AHJ10520.1"/>
    <property type="molecule type" value="Genomic_DNA"/>
</dbReference>
<dbReference type="OrthoDB" id="22994at10239"/>
<name>W6EBT1_9CAUD</name>
<evidence type="ECO:0000313" key="2">
    <source>
        <dbReference type="EMBL" id="AHJ10520.1"/>
    </source>
</evidence>
<evidence type="ECO:0000313" key="3">
    <source>
        <dbReference type="Proteomes" id="UP000019368"/>
    </source>
</evidence>
<dbReference type="KEGG" id="vg:18505273"/>
<dbReference type="Proteomes" id="UP000019368">
    <property type="component" value="Segment"/>
</dbReference>
<proteinExistence type="predicted"/>
<keyword evidence="3" id="KW-1185">Reference proteome</keyword>
<protein>
    <submittedName>
        <fullName evidence="2">Uncharacterized protein</fullName>
    </submittedName>
</protein>
<dbReference type="Pfam" id="PF21822">
    <property type="entry name" value="Phage_TAC_15"/>
    <property type="match status" value="1"/>
</dbReference>
<feature type="region of interest" description="Disordered" evidence="1">
    <location>
        <begin position="118"/>
        <end position="137"/>
    </location>
</feature>